<dbReference type="Proteomes" id="UP000001137">
    <property type="component" value="Chromosome"/>
</dbReference>
<gene>
    <name evidence="2" type="ordered locus">Cmaq_1920</name>
</gene>
<reference evidence="2 3" key="1">
    <citation type="submission" date="2007-10" db="EMBL/GenBank/DDBJ databases">
        <title>Complete sequence of Caldivirga maquilingensis IC-167.</title>
        <authorList>
            <consortium name="US DOE Joint Genome Institute"/>
            <person name="Copeland A."/>
            <person name="Lucas S."/>
            <person name="Lapidus A."/>
            <person name="Barry K."/>
            <person name="Glavina del Rio T."/>
            <person name="Dalin E."/>
            <person name="Tice H."/>
            <person name="Pitluck S."/>
            <person name="Saunders E."/>
            <person name="Brettin T."/>
            <person name="Bruce D."/>
            <person name="Detter J.C."/>
            <person name="Han C."/>
            <person name="Schmutz J."/>
            <person name="Larimer F."/>
            <person name="Land M."/>
            <person name="Hauser L."/>
            <person name="Kyrpides N."/>
            <person name="Ivanova N."/>
            <person name="Biddle J.F."/>
            <person name="Zhang Z."/>
            <person name="Fitz-Gibbon S.T."/>
            <person name="Lowe T.M."/>
            <person name="Saltikov C."/>
            <person name="House C.H."/>
            <person name="Richardson P."/>
        </authorList>
    </citation>
    <scope>NUCLEOTIDE SEQUENCE [LARGE SCALE GENOMIC DNA]</scope>
    <source>
        <strain evidence="3">ATCC 700844 / DSM 13496 / JCM 10307 / IC-167</strain>
    </source>
</reference>
<dbReference type="AlphaFoldDB" id="A8MBK4"/>
<name>A8MBK4_CALMQ</name>
<dbReference type="KEGG" id="cma:Cmaq_1920"/>
<protein>
    <submittedName>
        <fullName evidence="2">Uncharacterized protein</fullName>
    </submittedName>
</protein>
<dbReference type="EMBL" id="CP000852">
    <property type="protein sequence ID" value="ABW02737.1"/>
    <property type="molecule type" value="Genomic_DNA"/>
</dbReference>
<accession>A8MBK4</accession>
<dbReference type="STRING" id="397948.Cmaq_1920"/>
<keyword evidence="3" id="KW-1185">Reference proteome</keyword>
<feature type="transmembrane region" description="Helical" evidence="1">
    <location>
        <begin position="6"/>
        <end position="23"/>
    </location>
</feature>
<organism evidence="2 3">
    <name type="scientific">Caldivirga maquilingensis (strain ATCC 700844 / DSM 13496 / JCM 10307 / IC-167)</name>
    <dbReference type="NCBI Taxonomy" id="397948"/>
    <lineage>
        <taxon>Archaea</taxon>
        <taxon>Thermoproteota</taxon>
        <taxon>Thermoprotei</taxon>
        <taxon>Thermoproteales</taxon>
        <taxon>Thermoproteaceae</taxon>
        <taxon>Caldivirga</taxon>
    </lineage>
</organism>
<dbReference type="RefSeq" id="WP_012186956.1">
    <property type="nucleotide sequence ID" value="NC_009954.1"/>
</dbReference>
<proteinExistence type="predicted"/>
<keyword evidence="1" id="KW-0472">Membrane</keyword>
<keyword evidence="1" id="KW-1133">Transmembrane helix</keyword>
<dbReference type="GeneID" id="5709302"/>
<evidence type="ECO:0000313" key="2">
    <source>
        <dbReference type="EMBL" id="ABW02737.1"/>
    </source>
</evidence>
<sequence>MPLPLGELASIAMGVALALVIGLKRPPLLISALLLIAVAVLALGLAVVLGALTSVGVYVIIMDLGYVAGLTASLVKDLMRSRREEKGVGVIGLLAAEAGVKGVRGGADVIEIRLLNGGNAPSVVDRGPINEATAALASLTRVAVNLLKNGQVIRVKVGRESDKAMIKVVSTIGELEELTQLLINKSKNRGEEAANVQWRGRAILVYRNGRLTYIIPVN</sequence>
<dbReference type="OrthoDB" id="383921at2157"/>
<feature type="transmembrane region" description="Helical" evidence="1">
    <location>
        <begin position="28"/>
        <end position="49"/>
    </location>
</feature>
<feature type="transmembrane region" description="Helical" evidence="1">
    <location>
        <begin position="55"/>
        <end position="75"/>
    </location>
</feature>
<evidence type="ECO:0000313" key="3">
    <source>
        <dbReference type="Proteomes" id="UP000001137"/>
    </source>
</evidence>
<keyword evidence="1" id="KW-0812">Transmembrane</keyword>
<dbReference type="HOGENOM" id="CLU_1264525_0_0_2"/>
<evidence type="ECO:0000256" key="1">
    <source>
        <dbReference type="SAM" id="Phobius"/>
    </source>
</evidence>